<sequence length="70" mass="8424">MKRIIVSKRYNNRYVVEVGWKLFGGLSKKMYKVYDHTKEWNYAPYPTNTYLSSTMPVKSAERYIHSMYFG</sequence>
<reference evidence="1" key="1">
    <citation type="journal article" date="2019" name="MBio">
        <title>Virus Genomes from Deep Sea Sediments Expand the Ocean Megavirome and Support Independent Origins of Viral Gigantism.</title>
        <authorList>
            <person name="Backstrom D."/>
            <person name="Yutin N."/>
            <person name="Jorgensen S.L."/>
            <person name="Dharamshi J."/>
            <person name="Homa F."/>
            <person name="Zaremba-Niedwiedzka K."/>
            <person name="Spang A."/>
            <person name="Wolf Y.I."/>
            <person name="Koonin E.V."/>
            <person name="Ettema T.J."/>
        </authorList>
    </citation>
    <scope>NUCLEOTIDE SEQUENCE</scope>
</reference>
<proteinExistence type="predicted"/>
<dbReference type="EMBL" id="MK500566">
    <property type="protein sequence ID" value="QBK91967.1"/>
    <property type="molecule type" value="Genomic_DNA"/>
</dbReference>
<accession>A0A481Z869</accession>
<protein>
    <submittedName>
        <fullName evidence="1">Uncharacterized protein</fullName>
    </submittedName>
</protein>
<gene>
    <name evidence="1" type="ORF">LCPAC304_03100</name>
</gene>
<evidence type="ECO:0000313" key="1">
    <source>
        <dbReference type="EMBL" id="QBK91967.1"/>
    </source>
</evidence>
<name>A0A481Z869_9VIRU</name>
<organism evidence="1">
    <name type="scientific">Pithovirus LCPAC304</name>
    <dbReference type="NCBI Taxonomy" id="2506594"/>
    <lineage>
        <taxon>Viruses</taxon>
        <taxon>Pithoviruses</taxon>
    </lineage>
</organism>